<dbReference type="Pfam" id="PF12697">
    <property type="entry name" value="Abhydrolase_6"/>
    <property type="match status" value="1"/>
</dbReference>
<dbReference type="Gene3D" id="3.40.50.1820">
    <property type="entry name" value="alpha/beta hydrolase"/>
    <property type="match status" value="1"/>
</dbReference>
<sequence>MTSSIPSWFAHAIEQPVQSNFADVDGARIHYLTWNAHETHKPGMLLAHGFRAHARWWSLIAPFFTEHFRVAALDFAGMGDSDHRKEYSSERYVHDLVGVIEHAGLSPVTLIGHSFGGSRVVRACADFPHLIERAVVIDSFIPVPELVRRGPPPMQPRPKNVYPTYEAARARFRLVPEHNCTESYILDYIAHHSMKQVEGGWAWKFDEHFTPHRDDPVIEAQQAEEVLKRVNVPMTLIYGEKSIVSPAPLARAIVKRLSKGRGPIEIPESHHHVLLDQPLSLVSALRAVLSGR</sequence>
<accession>A0A841HK72</accession>
<dbReference type="InterPro" id="IPR000073">
    <property type="entry name" value="AB_hydrolase_1"/>
</dbReference>
<evidence type="ECO:0000313" key="3">
    <source>
        <dbReference type="Proteomes" id="UP000588068"/>
    </source>
</evidence>
<evidence type="ECO:0000313" key="2">
    <source>
        <dbReference type="EMBL" id="MBB6092700.1"/>
    </source>
</evidence>
<feature type="domain" description="AB hydrolase-1" evidence="1">
    <location>
        <begin position="45"/>
        <end position="281"/>
    </location>
</feature>
<name>A0A841HK72_9GAMM</name>
<dbReference type="InterPro" id="IPR050266">
    <property type="entry name" value="AB_hydrolase_sf"/>
</dbReference>
<keyword evidence="3" id="KW-1185">Reference proteome</keyword>
<dbReference type="Proteomes" id="UP000588068">
    <property type="component" value="Unassembled WGS sequence"/>
</dbReference>
<dbReference type="InterPro" id="IPR029058">
    <property type="entry name" value="AB_hydrolase_fold"/>
</dbReference>
<evidence type="ECO:0000259" key="1">
    <source>
        <dbReference type="Pfam" id="PF12697"/>
    </source>
</evidence>
<proteinExistence type="predicted"/>
<protein>
    <submittedName>
        <fullName evidence="2">Pimeloyl-ACP methyl ester carboxylesterase</fullName>
    </submittedName>
</protein>
<organism evidence="2 3">
    <name type="scientific">Povalibacter uvarum</name>
    <dbReference type="NCBI Taxonomy" id="732238"/>
    <lineage>
        <taxon>Bacteria</taxon>
        <taxon>Pseudomonadati</taxon>
        <taxon>Pseudomonadota</taxon>
        <taxon>Gammaproteobacteria</taxon>
        <taxon>Steroidobacterales</taxon>
        <taxon>Steroidobacteraceae</taxon>
        <taxon>Povalibacter</taxon>
    </lineage>
</organism>
<dbReference type="PRINTS" id="PR00111">
    <property type="entry name" value="ABHYDROLASE"/>
</dbReference>
<dbReference type="SUPFAM" id="SSF53474">
    <property type="entry name" value="alpha/beta-Hydrolases"/>
    <property type="match status" value="1"/>
</dbReference>
<dbReference type="PANTHER" id="PTHR43798">
    <property type="entry name" value="MONOACYLGLYCEROL LIPASE"/>
    <property type="match status" value="1"/>
</dbReference>
<dbReference type="AlphaFoldDB" id="A0A841HK72"/>
<dbReference type="EMBL" id="JACHHZ010000002">
    <property type="protein sequence ID" value="MBB6092700.1"/>
    <property type="molecule type" value="Genomic_DNA"/>
</dbReference>
<comment type="caution">
    <text evidence="2">The sequence shown here is derived from an EMBL/GenBank/DDBJ whole genome shotgun (WGS) entry which is preliminary data.</text>
</comment>
<dbReference type="GO" id="GO:0016020">
    <property type="term" value="C:membrane"/>
    <property type="evidence" value="ECO:0007669"/>
    <property type="project" value="TreeGrafter"/>
</dbReference>
<gene>
    <name evidence="2" type="ORF">HNQ60_001578</name>
</gene>
<dbReference type="PANTHER" id="PTHR43798:SF33">
    <property type="entry name" value="HYDROLASE, PUTATIVE (AFU_ORTHOLOGUE AFUA_2G14860)-RELATED"/>
    <property type="match status" value="1"/>
</dbReference>
<dbReference type="RefSeq" id="WP_184330486.1">
    <property type="nucleotide sequence ID" value="NZ_JACHHZ010000002.1"/>
</dbReference>
<reference evidence="2 3" key="1">
    <citation type="submission" date="2020-08" db="EMBL/GenBank/DDBJ databases">
        <title>Genomic Encyclopedia of Type Strains, Phase IV (KMG-IV): sequencing the most valuable type-strain genomes for metagenomic binning, comparative biology and taxonomic classification.</title>
        <authorList>
            <person name="Goeker M."/>
        </authorList>
    </citation>
    <scope>NUCLEOTIDE SEQUENCE [LARGE SCALE GENOMIC DNA]</scope>
    <source>
        <strain evidence="2 3">DSM 26723</strain>
    </source>
</reference>